<dbReference type="EMBL" id="JBELPZ010000002">
    <property type="protein sequence ID" value="MFL9843516.1"/>
    <property type="molecule type" value="Genomic_DNA"/>
</dbReference>
<evidence type="ECO:0000256" key="4">
    <source>
        <dbReference type="ARBA" id="ARBA00022989"/>
    </source>
</evidence>
<proteinExistence type="inferred from homology"/>
<dbReference type="InterPro" id="IPR050638">
    <property type="entry name" value="AA-Vitamin_Transporters"/>
</dbReference>
<feature type="transmembrane region" description="Helical" evidence="6">
    <location>
        <begin position="28"/>
        <end position="47"/>
    </location>
</feature>
<evidence type="ECO:0000256" key="5">
    <source>
        <dbReference type="ARBA" id="ARBA00023136"/>
    </source>
</evidence>
<keyword evidence="4 6" id="KW-1133">Transmembrane helix</keyword>
<evidence type="ECO:0000256" key="2">
    <source>
        <dbReference type="ARBA" id="ARBA00007362"/>
    </source>
</evidence>
<evidence type="ECO:0000313" key="8">
    <source>
        <dbReference type="EMBL" id="MFL9843516.1"/>
    </source>
</evidence>
<dbReference type="Pfam" id="PF00892">
    <property type="entry name" value="EamA"/>
    <property type="match status" value="1"/>
</dbReference>
<evidence type="ECO:0000313" key="9">
    <source>
        <dbReference type="Proteomes" id="UP001629156"/>
    </source>
</evidence>
<feature type="transmembrane region" description="Helical" evidence="6">
    <location>
        <begin position="91"/>
        <end position="108"/>
    </location>
</feature>
<keyword evidence="3 6" id="KW-0812">Transmembrane</keyword>
<dbReference type="Proteomes" id="UP001629156">
    <property type="component" value="Unassembled WGS sequence"/>
</dbReference>
<dbReference type="RefSeq" id="WP_408083770.1">
    <property type="nucleotide sequence ID" value="NZ_JBELPZ010000002.1"/>
</dbReference>
<comment type="similarity">
    <text evidence="2">Belongs to the EamA transporter family.</text>
</comment>
<dbReference type="PANTHER" id="PTHR32322">
    <property type="entry name" value="INNER MEMBRANE TRANSPORTER"/>
    <property type="match status" value="1"/>
</dbReference>
<feature type="transmembrane region" description="Helical" evidence="6">
    <location>
        <begin position="114"/>
        <end position="131"/>
    </location>
</feature>
<dbReference type="PANTHER" id="PTHR32322:SF2">
    <property type="entry name" value="EAMA DOMAIN-CONTAINING PROTEIN"/>
    <property type="match status" value="1"/>
</dbReference>
<keyword evidence="9" id="KW-1185">Reference proteome</keyword>
<feature type="domain" description="EamA" evidence="7">
    <location>
        <begin position="2"/>
        <end position="131"/>
    </location>
</feature>
<evidence type="ECO:0000256" key="3">
    <source>
        <dbReference type="ARBA" id="ARBA00022692"/>
    </source>
</evidence>
<dbReference type="InterPro" id="IPR037185">
    <property type="entry name" value="EmrE-like"/>
</dbReference>
<feature type="transmembrane region" description="Helical" evidence="6">
    <location>
        <begin position="6"/>
        <end position="21"/>
    </location>
</feature>
<keyword evidence="5 6" id="KW-0472">Membrane</keyword>
<feature type="transmembrane region" description="Helical" evidence="6">
    <location>
        <begin position="236"/>
        <end position="256"/>
    </location>
</feature>
<accession>A0ABW8YT77</accession>
<dbReference type="SUPFAM" id="SSF103481">
    <property type="entry name" value="Multidrug resistance efflux transporter EmrE"/>
    <property type="match status" value="2"/>
</dbReference>
<feature type="transmembrane region" description="Helical" evidence="6">
    <location>
        <begin position="170"/>
        <end position="193"/>
    </location>
</feature>
<comment type="caution">
    <text evidence="8">The sequence shown here is derived from an EMBL/GenBank/DDBJ whole genome shotgun (WGS) entry which is preliminary data.</text>
</comment>
<organism evidence="8 9">
    <name type="scientific">Flavobacterium rhizosphaerae</name>
    <dbReference type="NCBI Taxonomy" id="3163298"/>
    <lineage>
        <taxon>Bacteria</taxon>
        <taxon>Pseudomonadati</taxon>
        <taxon>Bacteroidota</taxon>
        <taxon>Flavobacteriia</taxon>
        <taxon>Flavobacteriales</taxon>
        <taxon>Flavobacteriaceae</taxon>
        <taxon>Flavobacterium</taxon>
    </lineage>
</organism>
<feature type="transmembrane region" description="Helical" evidence="6">
    <location>
        <begin position="143"/>
        <end position="164"/>
    </location>
</feature>
<protein>
    <submittedName>
        <fullName evidence="8">DMT family transporter</fullName>
    </submittedName>
</protein>
<feature type="transmembrane region" description="Helical" evidence="6">
    <location>
        <begin position="263"/>
        <end position="284"/>
    </location>
</feature>
<evidence type="ECO:0000259" key="7">
    <source>
        <dbReference type="Pfam" id="PF00892"/>
    </source>
</evidence>
<gene>
    <name evidence="8" type="ORF">ABS766_03690</name>
</gene>
<comment type="subcellular location">
    <subcellularLocation>
        <location evidence="1">Membrane</location>
        <topology evidence="1">Multi-pass membrane protein</topology>
    </subcellularLocation>
</comment>
<feature type="transmembrane region" description="Helical" evidence="6">
    <location>
        <begin position="59"/>
        <end position="79"/>
    </location>
</feature>
<evidence type="ECO:0000256" key="1">
    <source>
        <dbReference type="ARBA" id="ARBA00004141"/>
    </source>
</evidence>
<feature type="transmembrane region" description="Helical" evidence="6">
    <location>
        <begin position="205"/>
        <end position="224"/>
    </location>
</feature>
<name>A0ABW8YT77_9FLAO</name>
<reference evidence="8 9" key="1">
    <citation type="submission" date="2024-06" db="EMBL/GenBank/DDBJ databases">
        <authorList>
            <person name="Kaempfer P."/>
            <person name="Viver T."/>
        </authorList>
    </citation>
    <scope>NUCLEOTIDE SEQUENCE [LARGE SCALE GENOMIC DNA]</scope>
    <source>
        <strain evidence="8 9">ST-119</strain>
    </source>
</reference>
<sequence>MLYLFLSIICSVSVGIIFKTARCNIIRIPQIIFFNYIVALLLSYLFFDVQLPEDVAPLPWAVYIPLMLLLPSIFIFLAASIRNVGIVRTDAAQRLSLFIPILAAWLIFNEYFNTYKIIGLCLAFPALILILNKKADKQQGQWFYPVVVLLGFGIIDILFKQIALSSTAGYTTSLFIIFCGAIVVSFIIGVYEIAFKSKKFNAMNIAYGALVGIFNFGNILFYLMAHKAFSSNPSTVFAGMNLGVIIIGSLTGVLVFREKLSAVNYAGIFLAIAAIVFITLSQLYN</sequence>
<evidence type="ECO:0000256" key="6">
    <source>
        <dbReference type="SAM" id="Phobius"/>
    </source>
</evidence>
<dbReference type="InterPro" id="IPR000620">
    <property type="entry name" value="EamA_dom"/>
</dbReference>